<proteinExistence type="predicted"/>
<organism evidence="7 8">
    <name type="scientific">Thermobifida alba</name>
    <name type="common">Thermomonospora alba</name>
    <dbReference type="NCBI Taxonomy" id="53522"/>
    <lineage>
        <taxon>Bacteria</taxon>
        <taxon>Bacillati</taxon>
        <taxon>Actinomycetota</taxon>
        <taxon>Actinomycetes</taxon>
        <taxon>Streptosporangiales</taxon>
        <taxon>Nocardiopsidaceae</taxon>
        <taxon>Thermobifida</taxon>
    </lineage>
</organism>
<feature type="transmembrane region" description="Helical" evidence="5">
    <location>
        <begin position="17"/>
        <end position="35"/>
    </location>
</feature>
<evidence type="ECO:0000259" key="6">
    <source>
        <dbReference type="Pfam" id="PF02656"/>
    </source>
</evidence>
<keyword evidence="2 5" id="KW-0812">Transmembrane</keyword>
<dbReference type="RefSeq" id="WP_248591175.1">
    <property type="nucleotide sequence ID" value="NZ_BAABEB010000011.1"/>
</dbReference>
<sequence>MNRPPERDSGLQPERTLLAWQRTLFGLAVVTLLYLRVPVEDAPGGLAGQLAVVAVLLGVCAVLLLHLRRRWRRTAHTRARGRPPAPLARPWTLVLLGVAVMGLGAATALSALPR</sequence>
<feature type="transmembrane region" description="Helical" evidence="5">
    <location>
        <begin position="88"/>
        <end position="112"/>
    </location>
</feature>
<accession>A0ABY4L6Y5</accession>
<evidence type="ECO:0000313" key="7">
    <source>
        <dbReference type="EMBL" id="UPT22671.1"/>
    </source>
</evidence>
<evidence type="ECO:0000313" key="8">
    <source>
        <dbReference type="Proteomes" id="UP000832041"/>
    </source>
</evidence>
<keyword evidence="8" id="KW-1185">Reference proteome</keyword>
<keyword evidence="4 5" id="KW-0472">Membrane</keyword>
<keyword evidence="3 5" id="KW-1133">Transmembrane helix</keyword>
<protein>
    <submittedName>
        <fullName evidence="7">DUF202 domain-containing protein</fullName>
    </submittedName>
</protein>
<evidence type="ECO:0000256" key="2">
    <source>
        <dbReference type="ARBA" id="ARBA00022692"/>
    </source>
</evidence>
<dbReference type="Pfam" id="PF02656">
    <property type="entry name" value="DUF202"/>
    <property type="match status" value="1"/>
</dbReference>
<dbReference type="EMBL" id="CP051627">
    <property type="protein sequence ID" value="UPT22671.1"/>
    <property type="molecule type" value="Genomic_DNA"/>
</dbReference>
<evidence type="ECO:0000256" key="3">
    <source>
        <dbReference type="ARBA" id="ARBA00022989"/>
    </source>
</evidence>
<reference evidence="7 8" key="1">
    <citation type="submission" date="2020-04" db="EMBL/GenBank/DDBJ databases">
        <title>Thermobifida alba genome sequencing and assembly.</title>
        <authorList>
            <person name="Luzics S."/>
            <person name="Horvath B."/>
            <person name="Nagy I."/>
            <person name="Toth A."/>
            <person name="Nagy I."/>
            <person name="Kukolya J."/>
        </authorList>
    </citation>
    <scope>NUCLEOTIDE SEQUENCE [LARGE SCALE GENOMIC DNA]</scope>
    <source>
        <strain evidence="7 8">DSM 43795</strain>
    </source>
</reference>
<name>A0ABY4L6Y5_THEAE</name>
<evidence type="ECO:0000256" key="4">
    <source>
        <dbReference type="ARBA" id="ARBA00023136"/>
    </source>
</evidence>
<gene>
    <name evidence="7" type="ORF">FOF52_18385</name>
</gene>
<dbReference type="Proteomes" id="UP000832041">
    <property type="component" value="Chromosome"/>
</dbReference>
<dbReference type="InterPro" id="IPR003807">
    <property type="entry name" value="DUF202"/>
</dbReference>
<evidence type="ECO:0000256" key="1">
    <source>
        <dbReference type="ARBA" id="ARBA00004127"/>
    </source>
</evidence>
<evidence type="ECO:0000256" key="5">
    <source>
        <dbReference type="SAM" id="Phobius"/>
    </source>
</evidence>
<feature type="domain" description="DUF202" evidence="6">
    <location>
        <begin position="8"/>
        <end position="75"/>
    </location>
</feature>
<feature type="transmembrane region" description="Helical" evidence="5">
    <location>
        <begin position="47"/>
        <end position="67"/>
    </location>
</feature>
<comment type="subcellular location">
    <subcellularLocation>
        <location evidence="1">Endomembrane system</location>
        <topology evidence="1">Multi-pass membrane protein</topology>
    </subcellularLocation>
</comment>